<name>A0AAV2T1A4_CALDB</name>
<gene>
    <name evidence="4" type="ORF">CDAUBV1_LOCUS3158</name>
</gene>
<evidence type="ECO:0000256" key="1">
    <source>
        <dbReference type="ARBA" id="ARBA00010932"/>
    </source>
</evidence>
<dbReference type="AlphaFoldDB" id="A0AAV2T1A4"/>
<dbReference type="GO" id="GO:0019901">
    <property type="term" value="F:protein kinase binding"/>
    <property type="evidence" value="ECO:0007669"/>
    <property type="project" value="InterPro"/>
</dbReference>
<feature type="region of interest" description="Disordered" evidence="3">
    <location>
        <begin position="270"/>
        <end position="291"/>
    </location>
</feature>
<dbReference type="Pfam" id="PF11357">
    <property type="entry name" value="Spy1"/>
    <property type="match status" value="1"/>
</dbReference>
<comment type="caution">
    <text evidence="4">The sequence shown here is derived from an EMBL/GenBank/DDBJ whole genome shotgun (WGS) entry which is preliminary data.</text>
</comment>
<keyword evidence="2" id="KW-0131">Cell cycle</keyword>
<evidence type="ECO:0000256" key="2">
    <source>
        <dbReference type="ARBA" id="ARBA00023306"/>
    </source>
</evidence>
<dbReference type="InterPro" id="IPR020984">
    <property type="entry name" value="Speedy"/>
</dbReference>
<comment type="similarity">
    <text evidence="1">Belongs to the Speedy/Ringo family.</text>
</comment>
<evidence type="ECO:0000313" key="4">
    <source>
        <dbReference type="EMBL" id="CAL5130959.1"/>
    </source>
</evidence>
<reference evidence="4" key="1">
    <citation type="submission" date="2024-06" db="EMBL/GenBank/DDBJ databases">
        <authorList>
            <person name="Liu X."/>
            <person name="Lenzi L."/>
            <person name="Haldenby T S."/>
            <person name="Uol C."/>
        </authorList>
    </citation>
    <scope>NUCLEOTIDE SEQUENCE</scope>
</reference>
<evidence type="ECO:0008006" key="6">
    <source>
        <dbReference type="Google" id="ProtNLM"/>
    </source>
</evidence>
<sequence length="338" mass="39372">MDWSLNWFEKISVCPMGKRRRYHYIRSEECPRRKNVRLTPSTTIVLKDSLRPVNSNIIKSPLFVMSGNWAPPPHALEQNMMDAYVVNFEEMCNFFKLVEHDTVISKFLEFDKCYKYADKFLLACVFAYFKRCNFKPKEYNRINFFSCLYLAHDMEEDDEDFKYEIFPWALGSFWREKISSFLRRREAIWARMNYRAVVSNLCCTELMSIAPNHPIWSRTRLPHHGLAIRSYEKAEDSNLPRGPANCTELCIPCKNCVMELQHESTDSSTTFEDKSLFGTHSRGDSTTENLAGGDIVFSQGQKSDHSSFESSGGNWLSQETKYSTLLVSNQNTSLFNEE</sequence>
<feature type="compositionally biased region" description="Basic and acidic residues" evidence="3">
    <location>
        <begin position="270"/>
        <end position="285"/>
    </location>
</feature>
<dbReference type="Proteomes" id="UP001497525">
    <property type="component" value="Unassembled WGS sequence"/>
</dbReference>
<accession>A0AAV2T1A4</accession>
<evidence type="ECO:0000313" key="5">
    <source>
        <dbReference type="Proteomes" id="UP001497525"/>
    </source>
</evidence>
<dbReference type="InterPro" id="IPR052316">
    <property type="entry name" value="Speedy-Ringo_regulator"/>
</dbReference>
<dbReference type="PANTHER" id="PTHR31545:SF5">
    <property type="entry name" value="SPEEDY PROTEIN A"/>
    <property type="match status" value="1"/>
</dbReference>
<organism evidence="4 5">
    <name type="scientific">Calicophoron daubneyi</name>
    <name type="common">Rumen fluke</name>
    <name type="synonym">Paramphistomum daubneyi</name>
    <dbReference type="NCBI Taxonomy" id="300641"/>
    <lineage>
        <taxon>Eukaryota</taxon>
        <taxon>Metazoa</taxon>
        <taxon>Spiralia</taxon>
        <taxon>Lophotrochozoa</taxon>
        <taxon>Platyhelminthes</taxon>
        <taxon>Trematoda</taxon>
        <taxon>Digenea</taxon>
        <taxon>Plagiorchiida</taxon>
        <taxon>Pronocephalata</taxon>
        <taxon>Paramphistomoidea</taxon>
        <taxon>Paramphistomidae</taxon>
        <taxon>Calicophoron</taxon>
    </lineage>
</organism>
<dbReference type="PANTHER" id="PTHR31545">
    <property type="entry name" value="SEEDY PROTEIN A/C FAMILY MEMBER"/>
    <property type="match status" value="1"/>
</dbReference>
<dbReference type="EMBL" id="CAXLJL010000079">
    <property type="protein sequence ID" value="CAL5130959.1"/>
    <property type="molecule type" value="Genomic_DNA"/>
</dbReference>
<proteinExistence type="inferred from homology"/>
<protein>
    <recommendedName>
        <fullName evidence="6">Speedy protein A</fullName>
    </recommendedName>
</protein>
<evidence type="ECO:0000256" key="3">
    <source>
        <dbReference type="SAM" id="MobiDB-lite"/>
    </source>
</evidence>